<proteinExistence type="predicted"/>
<comment type="caution">
    <text evidence="2">The sequence shown here is derived from an EMBL/GenBank/DDBJ whole genome shotgun (WGS) entry which is preliminary data.</text>
</comment>
<dbReference type="EMBL" id="JACCCW010000002">
    <property type="protein sequence ID" value="NYF79575.1"/>
    <property type="molecule type" value="Genomic_DNA"/>
</dbReference>
<evidence type="ECO:0000313" key="3">
    <source>
        <dbReference type="Proteomes" id="UP000589520"/>
    </source>
</evidence>
<protein>
    <submittedName>
        <fullName evidence="2">Uncharacterized protein</fullName>
    </submittedName>
</protein>
<gene>
    <name evidence="2" type="ORF">HDF17_001895</name>
</gene>
<dbReference type="Proteomes" id="UP000589520">
    <property type="component" value="Unassembled WGS sequence"/>
</dbReference>
<organism evidence="2 3">
    <name type="scientific">Granulicella arctica</name>
    <dbReference type="NCBI Taxonomy" id="940613"/>
    <lineage>
        <taxon>Bacteria</taxon>
        <taxon>Pseudomonadati</taxon>
        <taxon>Acidobacteriota</taxon>
        <taxon>Terriglobia</taxon>
        <taxon>Terriglobales</taxon>
        <taxon>Acidobacteriaceae</taxon>
        <taxon>Granulicella</taxon>
    </lineage>
</organism>
<evidence type="ECO:0000313" key="2">
    <source>
        <dbReference type="EMBL" id="NYF79575.1"/>
    </source>
</evidence>
<dbReference type="RefSeq" id="WP_179490336.1">
    <property type="nucleotide sequence ID" value="NZ_JACCCW010000002.1"/>
</dbReference>
<feature type="region of interest" description="Disordered" evidence="1">
    <location>
        <begin position="1"/>
        <end position="27"/>
    </location>
</feature>
<reference evidence="2 3" key="1">
    <citation type="submission" date="2020-07" db="EMBL/GenBank/DDBJ databases">
        <title>Genomic Encyclopedia of Type Strains, Phase IV (KMG-V): Genome sequencing to study the core and pangenomes of soil and plant-associated prokaryotes.</title>
        <authorList>
            <person name="Whitman W."/>
        </authorList>
    </citation>
    <scope>NUCLEOTIDE SEQUENCE [LARGE SCALE GENOMIC DNA]</scope>
    <source>
        <strain evidence="2 3">X4EP2</strain>
    </source>
</reference>
<dbReference type="AlphaFoldDB" id="A0A7Y9PH15"/>
<keyword evidence="3" id="KW-1185">Reference proteome</keyword>
<sequence length="70" mass="7657">MMKKIGVPMFSKRAVSGTDEQPSSLLQAKRTSRSKLLLAWSIVVPPLAWGLYATGQTAAPLIRTLLLHSH</sequence>
<name>A0A7Y9PH15_9BACT</name>
<evidence type="ECO:0000256" key="1">
    <source>
        <dbReference type="SAM" id="MobiDB-lite"/>
    </source>
</evidence>
<accession>A0A7Y9PH15</accession>